<dbReference type="SUPFAM" id="SSF53756">
    <property type="entry name" value="UDP-Glycosyltransferase/glycogen phosphorylase"/>
    <property type="match status" value="1"/>
</dbReference>
<evidence type="ECO:0000313" key="2">
    <source>
        <dbReference type="Proteomes" id="UP001500621"/>
    </source>
</evidence>
<dbReference type="EMBL" id="BAABIM010000001">
    <property type="protein sequence ID" value="GAA4672682.1"/>
    <property type="molecule type" value="Genomic_DNA"/>
</dbReference>
<keyword evidence="2" id="KW-1185">Reference proteome</keyword>
<evidence type="ECO:0000313" key="1">
    <source>
        <dbReference type="EMBL" id="GAA4672682.1"/>
    </source>
</evidence>
<gene>
    <name evidence="1" type="ORF">GCM10023226_06980</name>
</gene>
<dbReference type="RefSeq" id="WP_345262683.1">
    <property type="nucleotide sequence ID" value="NZ_BAABIM010000001.1"/>
</dbReference>
<protein>
    <recommendedName>
        <fullName evidence="3">Glycosyltransferase</fullName>
    </recommendedName>
</protein>
<comment type="caution">
    <text evidence="1">The sequence shown here is derived from an EMBL/GenBank/DDBJ whole genome shotgun (WGS) entry which is preliminary data.</text>
</comment>
<reference evidence="2" key="1">
    <citation type="journal article" date="2019" name="Int. J. Syst. Evol. Microbiol.">
        <title>The Global Catalogue of Microorganisms (GCM) 10K type strain sequencing project: providing services to taxonomists for standard genome sequencing and annotation.</title>
        <authorList>
            <consortium name="The Broad Institute Genomics Platform"/>
            <consortium name="The Broad Institute Genome Sequencing Center for Infectious Disease"/>
            <person name="Wu L."/>
            <person name="Ma J."/>
        </authorList>
    </citation>
    <scope>NUCLEOTIDE SEQUENCE [LARGE SCALE GENOMIC DNA]</scope>
    <source>
        <strain evidence="2">JCM 18127</strain>
    </source>
</reference>
<dbReference type="Gene3D" id="3.40.50.2000">
    <property type="entry name" value="Glycogen Phosphorylase B"/>
    <property type="match status" value="1"/>
</dbReference>
<dbReference type="Proteomes" id="UP001500621">
    <property type="component" value="Unassembled WGS sequence"/>
</dbReference>
<name>A0ABP8VV31_9ACTN</name>
<accession>A0ABP8VV31</accession>
<proteinExistence type="predicted"/>
<evidence type="ECO:0008006" key="3">
    <source>
        <dbReference type="Google" id="ProtNLM"/>
    </source>
</evidence>
<organism evidence="1 2">
    <name type="scientific">Nocardioides nanhaiensis</name>
    <dbReference type="NCBI Taxonomy" id="1476871"/>
    <lineage>
        <taxon>Bacteria</taxon>
        <taxon>Bacillati</taxon>
        <taxon>Actinomycetota</taxon>
        <taxon>Actinomycetes</taxon>
        <taxon>Propionibacteriales</taxon>
        <taxon>Nocardioidaceae</taxon>
        <taxon>Nocardioides</taxon>
    </lineage>
</organism>
<sequence>MAVTVLVEPDPGGHRFQAVANVARVAARTDDVVLLTSRGVRELPAFAEYLAGELDALRLTVREIFDEIYPPTRAMAEAVADECRRAEVSTAVVMDADQSLKRWWLVAPRAFRGVRTPRVVFMLTRYPAKLRLRDVQGWKLRVPKAALTLAAMGTGSLHRAAGFAGRDDLTEGWVVKRARDPDICSAHSRDRATLRAELDLPADRRIAGIFGVISARKHAPLIWEALGTAGLDCDLLLAGGLDPDVAAWAASVPEEPRGRVIVREGFLPNDVLDRLVAAVDVVPIALTNNGPSGIMGKALAADVPVVTAGSEVRARELVATDGGELAELDAVSIGAAVARVFAREPGRTRRSTVPPATAEEFAERLLGVRPARHLPAAVRSNP</sequence>